<comment type="caution">
    <text evidence="3">The sequence shown here is derived from an EMBL/GenBank/DDBJ whole genome shotgun (WGS) entry which is preliminary data.</text>
</comment>
<accession>A0A2W2ANZ7</accession>
<sequence>MQVATGASYSPSLQITTKFWVACKSSAGCYSASVPVIGTISKLPANPTAPPVMRCDTGVVNLTANSSDTSCKTLIWYQDSLRTMQVATGSSYSPHLQSTTTFWVACKSSAGCFSASVPVVATINPRPAAPGVTPAAHCGPGSPTMVATGGVNCDSLLWYSNSSLTTRVFFGSNYSPNLNATASYWVICKSINGCSSLPTMVTDTTYPVPTLTLTNQEVCRGAIITLTATPSGGTWTSPQLGTLLGGKFNTNLVPPGMYKVAYSVTNSNGCTKTDSVKILVNNCGPIGCTVTQGYYGGNGKACDGDTLYSSPTALINKLLATNMIIGIGPKSILIPMGSGATVNAVMPGGSTPIGLTYTGQCTISTTNGSCFATNYLKNGRINNVLLSQTITLALNGRMKNGILLTIPIQQGYMVTQSTTGCGSSATTVPCSSSSGAMSQHQMTPSVANYLTNNGTTNATIADLLTLANQVLGGALIPGQLGPNNITVPSYSNVNDAVTLINETFDGCDQFIGYNIPLCGQMKPAVTTPTSVISPITAGQFTVYPNPTHGTFTVESPENMTNTVITVLDLNGRVIARQNISVSGHTVFNLENVTSGVYVIYISDGKDAFHVKIMVL</sequence>
<evidence type="ECO:0000313" key="4">
    <source>
        <dbReference type="Proteomes" id="UP000248745"/>
    </source>
</evidence>
<name>A0A2W2ANZ7_9BACT</name>
<gene>
    <name evidence="3" type="ORF">DN068_05210</name>
</gene>
<dbReference type="Proteomes" id="UP000248745">
    <property type="component" value="Unassembled WGS sequence"/>
</dbReference>
<dbReference type="InterPro" id="IPR044023">
    <property type="entry name" value="Ig_7"/>
</dbReference>
<feature type="domain" description="Secretion system C-terminal sorting" evidence="1">
    <location>
        <begin position="542"/>
        <end position="614"/>
    </location>
</feature>
<dbReference type="Pfam" id="PF19081">
    <property type="entry name" value="Ig_7"/>
    <property type="match status" value="2"/>
</dbReference>
<feature type="domain" description="Ig-like" evidence="2">
    <location>
        <begin position="127"/>
        <end position="206"/>
    </location>
</feature>
<proteinExistence type="predicted"/>
<evidence type="ECO:0000259" key="1">
    <source>
        <dbReference type="Pfam" id="PF18962"/>
    </source>
</evidence>
<dbReference type="InterPro" id="IPR026444">
    <property type="entry name" value="Secre_tail"/>
</dbReference>
<organism evidence="3 4">
    <name type="scientific">Taibaiella soli</name>
    <dbReference type="NCBI Taxonomy" id="1649169"/>
    <lineage>
        <taxon>Bacteria</taxon>
        <taxon>Pseudomonadati</taxon>
        <taxon>Bacteroidota</taxon>
        <taxon>Chitinophagia</taxon>
        <taxon>Chitinophagales</taxon>
        <taxon>Chitinophagaceae</taxon>
        <taxon>Taibaiella</taxon>
    </lineage>
</organism>
<dbReference type="EMBL" id="QKTW01000007">
    <property type="protein sequence ID" value="PZF74090.1"/>
    <property type="molecule type" value="Genomic_DNA"/>
</dbReference>
<evidence type="ECO:0000259" key="2">
    <source>
        <dbReference type="Pfam" id="PF19081"/>
    </source>
</evidence>
<protein>
    <recommendedName>
        <fullName evidence="5">Secretion system C-terminal sorting domain-containing protein</fullName>
    </recommendedName>
</protein>
<evidence type="ECO:0000313" key="3">
    <source>
        <dbReference type="EMBL" id="PZF74090.1"/>
    </source>
</evidence>
<keyword evidence="4" id="KW-1185">Reference proteome</keyword>
<reference evidence="3 4" key="1">
    <citation type="submission" date="2018-06" db="EMBL/GenBank/DDBJ databases">
        <title>Mucibacter soli gen. nov., sp. nov., a new member of the family Chitinophagaceae producing mucin.</title>
        <authorList>
            <person name="Kim M.-K."/>
            <person name="Park S."/>
            <person name="Kim T.-S."/>
            <person name="Joung Y."/>
            <person name="Han J.-H."/>
            <person name="Kim S.B."/>
        </authorList>
    </citation>
    <scope>NUCLEOTIDE SEQUENCE [LARGE SCALE GENOMIC DNA]</scope>
    <source>
        <strain evidence="3 4">R1-15</strain>
    </source>
</reference>
<dbReference type="NCBIfam" id="TIGR04183">
    <property type="entry name" value="Por_Secre_tail"/>
    <property type="match status" value="1"/>
</dbReference>
<dbReference type="AlphaFoldDB" id="A0A2W2ANZ7"/>
<feature type="domain" description="Ig-like" evidence="2">
    <location>
        <begin position="44"/>
        <end position="125"/>
    </location>
</feature>
<dbReference type="Pfam" id="PF18962">
    <property type="entry name" value="Por_Secre_tail"/>
    <property type="match status" value="1"/>
</dbReference>
<evidence type="ECO:0008006" key="5">
    <source>
        <dbReference type="Google" id="ProtNLM"/>
    </source>
</evidence>